<dbReference type="InterPro" id="IPR036162">
    <property type="entry name" value="Resolvase-like_N_sf"/>
</dbReference>
<proteinExistence type="predicted"/>
<dbReference type="PROSITE" id="PS51737">
    <property type="entry name" value="RECOMBINASE_DNA_BIND"/>
    <property type="match status" value="1"/>
</dbReference>
<dbReference type="GO" id="GO:0000150">
    <property type="term" value="F:DNA strand exchange activity"/>
    <property type="evidence" value="ECO:0007669"/>
    <property type="project" value="InterPro"/>
</dbReference>
<dbReference type="SUPFAM" id="SSF53041">
    <property type="entry name" value="Resolvase-like"/>
    <property type="match status" value="1"/>
</dbReference>
<dbReference type="Proteomes" id="UP000389128">
    <property type="component" value="Unassembled WGS sequence"/>
</dbReference>
<dbReference type="OrthoDB" id="5479610at2"/>
<evidence type="ECO:0000259" key="1">
    <source>
        <dbReference type="PROSITE" id="PS51736"/>
    </source>
</evidence>
<organism evidence="3 4">
    <name type="scientific">Zoogloea oleivorans</name>
    <dbReference type="NCBI Taxonomy" id="1552750"/>
    <lineage>
        <taxon>Bacteria</taxon>
        <taxon>Pseudomonadati</taxon>
        <taxon>Pseudomonadota</taxon>
        <taxon>Betaproteobacteria</taxon>
        <taxon>Rhodocyclales</taxon>
        <taxon>Zoogloeaceae</taxon>
        <taxon>Zoogloea</taxon>
    </lineage>
</organism>
<dbReference type="CDD" id="cd00338">
    <property type="entry name" value="Ser_Recombinase"/>
    <property type="match status" value="1"/>
</dbReference>
<dbReference type="PROSITE" id="PS51736">
    <property type="entry name" value="RECOMBINASES_3"/>
    <property type="match status" value="1"/>
</dbReference>
<dbReference type="SMART" id="SM00857">
    <property type="entry name" value="Resolvase"/>
    <property type="match status" value="1"/>
</dbReference>
<dbReference type="InterPro" id="IPR050639">
    <property type="entry name" value="SSR_resolvase"/>
</dbReference>
<comment type="caution">
    <text evidence="3">The sequence shown here is derived from an EMBL/GenBank/DDBJ whole genome shotgun (WGS) entry which is preliminary data.</text>
</comment>
<protein>
    <submittedName>
        <fullName evidence="3">Recombinase family protein</fullName>
    </submittedName>
</protein>
<dbReference type="Gene3D" id="3.40.50.1390">
    <property type="entry name" value="Resolvase, N-terminal catalytic domain"/>
    <property type="match status" value="1"/>
</dbReference>
<evidence type="ECO:0000313" key="4">
    <source>
        <dbReference type="Proteomes" id="UP000389128"/>
    </source>
</evidence>
<dbReference type="Pfam" id="PF07508">
    <property type="entry name" value="Recombinase"/>
    <property type="match status" value="1"/>
</dbReference>
<sequence>MSTDHQRYSTENQTAVIRKYAESHGMLIEKSYADEGKSGLDISGREALRRLIADVQGGVTTFKVILVYDVSRWGRFQNTDESAHYEYLCTRAGVRVIYCAEQFENDGSPVSAIVKSVKRAMAGEYSRELSTKVFIGQCRLVELGFHQGGAAGYGLRRALIDDQGNPKGLLDYRQHKSIHTDRVILVPGPDDEVQTVRRIYDCFVTKGMNEASIAEMLNNEGLLTDLGRKWTRGTVHQLLTNEKYIGNNIYNRMSFKLKQHRVRNTPDRWIRCDSAFKNIVSKEIFENAVEIISKRSARFSNDEMLKLLDNLYSRLGILSGIIIDEQEGMPSSSAYRSRFGGLLRAYKLINYQPDRDYRYLEINQNLRKLHPEVIDHVTNQLAVSTLK</sequence>
<dbReference type="InterPro" id="IPR038109">
    <property type="entry name" value="DNA_bind_recomb_sf"/>
</dbReference>
<dbReference type="InterPro" id="IPR011109">
    <property type="entry name" value="DNA_bind_recombinase_dom"/>
</dbReference>
<dbReference type="FunFam" id="3.40.50.1390:FF:000008">
    <property type="entry name" value="DNA recombinase"/>
    <property type="match status" value="1"/>
</dbReference>
<feature type="non-terminal residue" evidence="3">
    <location>
        <position position="387"/>
    </location>
</feature>
<feature type="domain" description="Recombinase" evidence="2">
    <location>
        <begin position="166"/>
        <end position="298"/>
    </location>
</feature>
<feature type="domain" description="Resolvase/invertase-type recombinase catalytic" evidence="1">
    <location>
        <begin position="1"/>
        <end position="144"/>
    </location>
</feature>
<evidence type="ECO:0000259" key="2">
    <source>
        <dbReference type="PROSITE" id="PS51737"/>
    </source>
</evidence>
<dbReference type="AlphaFoldDB" id="A0A6C2C8N6"/>
<dbReference type="EMBL" id="SDKK01000062">
    <property type="protein sequence ID" value="TYC50002.1"/>
    <property type="molecule type" value="Genomic_DNA"/>
</dbReference>
<keyword evidence="4" id="KW-1185">Reference proteome</keyword>
<dbReference type="Gene3D" id="3.90.1750.20">
    <property type="entry name" value="Putative Large Serine Recombinase, Chain B, Domain 2"/>
    <property type="match status" value="1"/>
</dbReference>
<reference evidence="3 4" key="1">
    <citation type="submission" date="2019-01" db="EMBL/GenBank/DDBJ databases">
        <title>Zoogloea oleivorans genome sequencing and assembly.</title>
        <authorList>
            <person name="Tancsics A."/>
            <person name="Farkas M."/>
            <person name="Kriszt B."/>
            <person name="Maroti G."/>
            <person name="Horvath B."/>
        </authorList>
    </citation>
    <scope>NUCLEOTIDE SEQUENCE [LARGE SCALE GENOMIC DNA]</scope>
    <source>
        <strain evidence="3 4">Buc</strain>
    </source>
</reference>
<name>A0A6C2C8N6_9RHOO</name>
<gene>
    <name evidence="3" type="ORF">ETQ85_25500</name>
</gene>
<dbReference type="PANTHER" id="PTHR30461">
    <property type="entry name" value="DNA-INVERTASE FROM LAMBDOID PROPHAGE"/>
    <property type="match status" value="1"/>
</dbReference>
<dbReference type="GO" id="GO:0003677">
    <property type="term" value="F:DNA binding"/>
    <property type="evidence" value="ECO:0007669"/>
    <property type="project" value="InterPro"/>
</dbReference>
<dbReference type="Pfam" id="PF00239">
    <property type="entry name" value="Resolvase"/>
    <property type="match status" value="1"/>
</dbReference>
<accession>A0A6C2C8N6</accession>
<evidence type="ECO:0000313" key="3">
    <source>
        <dbReference type="EMBL" id="TYC50002.1"/>
    </source>
</evidence>
<dbReference type="PANTHER" id="PTHR30461:SF23">
    <property type="entry name" value="DNA RECOMBINASE-RELATED"/>
    <property type="match status" value="1"/>
</dbReference>
<dbReference type="InterPro" id="IPR006119">
    <property type="entry name" value="Resolv_N"/>
</dbReference>